<organism evidence="4 5">
    <name type="scientific">Shinella sedimenti</name>
    <dbReference type="NCBI Taxonomy" id="2919913"/>
    <lineage>
        <taxon>Bacteria</taxon>
        <taxon>Pseudomonadati</taxon>
        <taxon>Pseudomonadota</taxon>
        <taxon>Alphaproteobacteria</taxon>
        <taxon>Hyphomicrobiales</taxon>
        <taxon>Rhizobiaceae</taxon>
        <taxon>Shinella</taxon>
    </lineage>
</organism>
<sequence>MKQKSKRSSTRRKAMIATIATTVAILPTVKHSMTAAAPRLAIEGETLHGSTKHLPTMVQSTQATPLEQAIIDNDYGQFMKLLRAGENPNVQGWYGSTAMHLAAQHQNIHYLEQLLENGGDPNALASRLKRPPLFNALDTRRPKNRDLLIKHGANIEQEDSSGNRPLKHAADINDSGSVLRFLELGADPTAENDIGATFQSSFFRGNPEVMTWEALRHRRKVIAILEERDIALDPKADRYR</sequence>
<dbReference type="Pfam" id="PF12796">
    <property type="entry name" value="Ank_2"/>
    <property type="match status" value="1"/>
</dbReference>
<name>A0ABT0CT25_9HYPH</name>
<keyword evidence="4" id="KW-0614">Plasmid</keyword>
<dbReference type="InterPro" id="IPR036770">
    <property type="entry name" value="Ankyrin_rpt-contain_sf"/>
</dbReference>
<dbReference type="RefSeq" id="WP_241605265.1">
    <property type="nucleotide sequence ID" value="NZ_JAKVIN010000011.1"/>
</dbReference>
<dbReference type="PROSITE" id="PS50297">
    <property type="entry name" value="ANK_REP_REGION"/>
    <property type="match status" value="1"/>
</dbReference>
<geneLocation type="plasmid" evidence="4">
    <name>unnamed</name>
</geneLocation>
<dbReference type="Gene3D" id="1.25.40.20">
    <property type="entry name" value="Ankyrin repeat-containing domain"/>
    <property type="match status" value="1"/>
</dbReference>
<dbReference type="Proteomes" id="UP001201844">
    <property type="component" value="Unassembled WGS sequence"/>
</dbReference>
<evidence type="ECO:0000256" key="2">
    <source>
        <dbReference type="ARBA" id="ARBA00023043"/>
    </source>
</evidence>
<keyword evidence="2 3" id="KW-0040">ANK repeat</keyword>
<evidence type="ECO:0000313" key="5">
    <source>
        <dbReference type="Proteomes" id="UP001201844"/>
    </source>
</evidence>
<dbReference type="SUPFAM" id="SSF48403">
    <property type="entry name" value="Ankyrin repeat"/>
    <property type="match status" value="1"/>
</dbReference>
<dbReference type="PROSITE" id="PS50088">
    <property type="entry name" value="ANK_REPEAT"/>
    <property type="match status" value="1"/>
</dbReference>
<proteinExistence type="predicted"/>
<dbReference type="SMART" id="SM00248">
    <property type="entry name" value="ANK"/>
    <property type="match status" value="4"/>
</dbReference>
<keyword evidence="5" id="KW-1185">Reference proteome</keyword>
<comment type="caution">
    <text evidence="4">The sequence shown here is derived from an EMBL/GenBank/DDBJ whole genome shotgun (WGS) entry which is preliminary data.</text>
</comment>
<protein>
    <submittedName>
        <fullName evidence="4">Ankyrin repeat domain-containing protein</fullName>
    </submittedName>
</protein>
<dbReference type="PANTHER" id="PTHR24171">
    <property type="entry name" value="ANKYRIN REPEAT DOMAIN-CONTAINING PROTEIN 39-RELATED"/>
    <property type="match status" value="1"/>
</dbReference>
<evidence type="ECO:0000313" key="4">
    <source>
        <dbReference type="EMBL" id="MCJ8151769.1"/>
    </source>
</evidence>
<feature type="repeat" description="ANK" evidence="3">
    <location>
        <begin position="94"/>
        <end position="126"/>
    </location>
</feature>
<reference evidence="4 5" key="1">
    <citation type="submission" date="2022-02" db="EMBL/GenBank/DDBJ databases">
        <title>Shinella B3.7 sp. nov., isolated from Sediment (Zhairuo Island).</title>
        <authorList>
            <person name="Chen G."/>
        </authorList>
    </citation>
    <scope>NUCLEOTIDE SEQUENCE [LARGE SCALE GENOMIC DNA]</scope>
    <source>
        <strain evidence="4 5">B3.7</strain>
        <plasmid evidence="4">unnamed</plasmid>
    </source>
</reference>
<keyword evidence="1" id="KW-0677">Repeat</keyword>
<evidence type="ECO:0000256" key="3">
    <source>
        <dbReference type="PROSITE-ProRule" id="PRU00023"/>
    </source>
</evidence>
<dbReference type="InterPro" id="IPR002110">
    <property type="entry name" value="Ankyrin_rpt"/>
</dbReference>
<gene>
    <name evidence="4" type="ORF">MKI86_21740</name>
</gene>
<accession>A0ABT0CT25</accession>
<evidence type="ECO:0000256" key="1">
    <source>
        <dbReference type="ARBA" id="ARBA00022737"/>
    </source>
</evidence>
<dbReference type="EMBL" id="JAKVIN010000011">
    <property type="protein sequence ID" value="MCJ8151769.1"/>
    <property type="molecule type" value="Genomic_DNA"/>
</dbReference>